<name>A0A6G0QHZ0_9STRA</name>
<accession>A0A6G0QHZ0</accession>
<dbReference type="EMBL" id="QXFY01003199">
    <property type="protein sequence ID" value="KAE9287540.1"/>
    <property type="molecule type" value="Genomic_DNA"/>
</dbReference>
<evidence type="ECO:0000313" key="1">
    <source>
        <dbReference type="EMBL" id="KAE9287540.1"/>
    </source>
</evidence>
<organism evidence="1 2">
    <name type="scientific">Phytophthora fragariae</name>
    <dbReference type="NCBI Taxonomy" id="53985"/>
    <lineage>
        <taxon>Eukaryota</taxon>
        <taxon>Sar</taxon>
        <taxon>Stramenopiles</taxon>
        <taxon>Oomycota</taxon>
        <taxon>Peronosporomycetes</taxon>
        <taxon>Peronosporales</taxon>
        <taxon>Peronosporaceae</taxon>
        <taxon>Phytophthora</taxon>
    </lineage>
</organism>
<dbReference type="AlphaFoldDB" id="A0A6G0QHZ0"/>
<reference evidence="1 2" key="1">
    <citation type="submission" date="2018-09" db="EMBL/GenBank/DDBJ databases">
        <title>Genomic investigation of the strawberry pathogen Phytophthora fragariae indicates pathogenicity is determined by transcriptional variation in three key races.</title>
        <authorList>
            <person name="Adams T.M."/>
            <person name="Armitage A.D."/>
            <person name="Sobczyk M.K."/>
            <person name="Bates H.J."/>
            <person name="Dunwell J.M."/>
            <person name="Nellist C.F."/>
            <person name="Harrison R.J."/>
        </authorList>
    </citation>
    <scope>NUCLEOTIDE SEQUENCE [LARGE SCALE GENOMIC DNA]</scope>
    <source>
        <strain evidence="1 2">NOV-77</strain>
    </source>
</reference>
<dbReference type="Proteomes" id="UP000486351">
    <property type="component" value="Unassembled WGS sequence"/>
</dbReference>
<evidence type="ECO:0008006" key="3">
    <source>
        <dbReference type="Google" id="ProtNLM"/>
    </source>
</evidence>
<evidence type="ECO:0000313" key="2">
    <source>
        <dbReference type="Proteomes" id="UP000486351"/>
    </source>
</evidence>
<gene>
    <name evidence="1" type="ORF">PF008_g26378</name>
</gene>
<proteinExistence type="predicted"/>
<protein>
    <recommendedName>
        <fullName evidence="3">C2 domain-containing protein</fullName>
    </recommendedName>
</protein>
<sequence length="99" mass="11132">MWARYVEALRARVAKKFKGYSIFQWVVYRCLAERDQSTKVSRLHNKMPLQQLVVDIAGGRDLLVGDLNSSSDPFVQLTVLDAKGKPVAAGCSFKTRMAK</sequence>
<dbReference type="Gene3D" id="2.60.40.150">
    <property type="entry name" value="C2 domain"/>
    <property type="match status" value="1"/>
</dbReference>
<comment type="caution">
    <text evidence="1">The sequence shown here is derived from an EMBL/GenBank/DDBJ whole genome shotgun (WGS) entry which is preliminary data.</text>
</comment>
<dbReference type="InterPro" id="IPR035892">
    <property type="entry name" value="C2_domain_sf"/>
</dbReference>
<dbReference type="SUPFAM" id="SSF49562">
    <property type="entry name" value="C2 domain (Calcium/lipid-binding domain, CaLB)"/>
    <property type="match status" value="1"/>
</dbReference>